<evidence type="ECO:0000313" key="2">
    <source>
        <dbReference type="Proteomes" id="UP000186720"/>
    </source>
</evidence>
<dbReference type="CDD" id="cd04647">
    <property type="entry name" value="LbH_MAT_like"/>
    <property type="match status" value="1"/>
</dbReference>
<dbReference type="Pfam" id="PF00132">
    <property type="entry name" value="Hexapep"/>
    <property type="match status" value="1"/>
</dbReference>
<dbReference type="SUPFAM" id="SSF51161">
    <property type="entry name" value="Trimeric LpxA-like enzymes"/>
    <property type="match status" value="1"/>
</dbReference>
<dbReference type="EMBL" id="MPPL01000001">
    <property type="protein sequence ID" value="OKS86938.1"/>
    <property type="molecule type" value="Genomic_DNA"/>
</dbReference>
<proteinExistence type="predicted"/>
<accession>A0A1Q5ZYX0</accession>
<dbReference type="InterPro" id="IPR001451">
    <property type="entry name" value="Hexapep"/>
</dbReference>
<keyword evidence="2" id="KW-1185">Reference proteome</keyword>
<reference evidence="1 2" key="1">
    <citation type="submission" date="2016-11" db="EMBL/GenBank/DDBJ databases">
        <title>Whole Genome Sequencing of Mucilaginibacter polytrichastri RG4-7(T) isolated from the moss sample.</title>
        <authorList>
            <person name="Li Y."/>
        </authorList>
    </citation>
    <scope>NUCLEOTIDE SEQUENCE [LARGE SCALE GENOMIC DNA]</scope>
    <source>
        <strain evidence="1 2">RG4-7</strain>
    </source>
</reference>
<name>A0A1Q5ZYX0_9SPHI</name>
<comment type="caution">
    <text evidence="1">The sequence shown here is derived from an EMBL/GenBank/DDBJ whole genome shotgun (WGS) entry which is preliminary data.</text>
</comment>
<dbReference type="Gene3D" id="2.160.10.10">
    <property type="entry name" value="Hexapeptide repeat proteins"/>
    <property type="match status" value="2"/>
</dbReference>
<dbReference type="OrthoDB" id="9801697at2"/>
<dbReference type="AlphaFoldDB" id="A0A1Q5ZYX0"/>
<sequence length="191" mass="21439">MFYKLKWLLTTFFLRLRLNKIGLISYVANPIFILNGKNIQIGNKVRIFPHSRMETHNNGKIIIEDNISIGQNLHLISSSDILVIGKDTTISGNVFITNVDHDYTEIGVHILKQKYLIKKTEIGENCFIGYGAAIQAGTILGKHCVIGANSVVKGQFPDYCVIVGSPARIVKRYNVETGSWERTDDKGNFLK</sequence>
<protein>
    <recommendedName>
        <fullName evidence="3">Lipopolysaccharide biosynthesis O-acetyl transferase WbbJ</fullName>
    </recommendedName>
</protein>
<organism evidence="1 2">
    <name type="scientific">Mucilaginibacter polytrichastri</name>
    <dbReference type="NCBI Taxonomy" id="1302689"/>
    <lineage>
        <taxon>Bacteria</taxon>
        <taxon>Pseudomonadati</taxon>
        <taxon>Bacteroidota</taxon>
        <taxon>Sphingobacteriia</taxon>
        <taxon>Sphingobacteriales</taxon>
        <taxon>Sphingobacteriaceae</taxon>
        <taxon>Mucilaginibacter</taxon>
    </lineage>
</organism>
<evidence type="ECO:0008006" key="3">
    <source>
        <dbReference type="Google" id="ProtNLM"/>
    </source>
</evidence>
<gene>
    <name evidence="1" type="ORF">RG47T_2396</name>
</gene>
<dbReference type="InterPro" id="IPR011004">
    <property type="entry name" value="Trimer_LpxA-like_sf"/>
</dbReference>
<dbReference type="Proteomes" id="UP000186720">
    <property type="component" value="Unassembled WGS sequence"/>
</dbReference>
<dbReference type="STRING" id="1302689.RG47T_2396"/>
<evidence type="ECO:0000313" key="1">
    <source>
        <dbReference type="EMBL" id="OKS86938.1"/>
    </source>
</evidence>
<dbReference type="PANTHER" id="PTHR23416">
    <property type="entry name" value="SIALIC ACID SYNTHASE-RELATED"/>
    <property type="match status" value="1"/>
</dbReference>
<dbReference type="InterPro" id="IPR051159">
    <property type="entry name" value="Hexapeptide_acetyltransf"/>
</dbReference>